<dbReference type="GO" id="GO:0016813">
    <property type="term" value="F:hydrolase activity, acting on carbon-nitrogen (but not peptide) bonds, in linear amidines"/>
    <property type="evidence" value="ECO:0007669"/>
    <property type="project" value="InterPro"/>
</dbReference>
<evidence type="ECO:0000313" key="5">
    <source>
        <dbReference type="Proteomes" id="UP000030351"/>
    </source>
</evidence>
<dbReference type="eggNOG" id="COG0624">
    <property type="taxonomic scope" value="Bacteria"/>
</dbReference>
<dbReference type="Pfam" id="PF01546">
    <property type="entry name" value="Peptidase_M20"/>
    <property type="match status" value="1"/>
</dbReference>
<name>A0A0A3Z908_9GAMM</name>
<feature type="binding site" evidence="3">
    <location>
        <position position="102"/>
    </location>
    <ligand>
        <name>Zn(2+)</name>
        <dbReference type="ChEBI" id="CHEBI:29105"/>
        <label>1</label>
    </ligand>
</feature>
<dbReference type="PANTHER" id="PTHR32494">
    <property type="entry name" value="ALLANTOATE DEIMINASE-RELATED"/>
    <property type="match status" value="1"/>
</dbReference>
<evidence type="ECO:0000256" key="1">
    <source>
        <dbReference type="ARBA" id="ARBA00006153"/>
    </source>
</evidence>
<feature type="binding site" evidence="3">
    <location>
        <position position="141"/>
    </location>
    <ligand>
        <name>Zn(2+)</name>
        <dbReference type="ChEBI" id="CHEBI:29105"/>
        <label>2</label>
    </ligand>
</feature>
<dbReference type="Gene3D" id="3.30.70.360">
    <property type="match status" value="1"/>
</dbReference>
<keyword evidence="3" id="KW-0479">Metal-binding</keyword>
<keyword evidence="3" id="KW-0862">Zinc</keyword>
<dbReference type="Proteomes" id="UP000030351">
    <property type="component" value="Unassembled WGS sequence"/>
</dbReference>
<dbReference type="OrthoDB" id="9808195at2"/>
<reference evidence="4 5" key="1">
    <citation type="submission" date="2014-10" db="EMBL/GenBank/DDBJ databases">
        <title>Genome sequence of Erwinia typographi M043b.</title>
        <authorList>
            <person name="Chan K.-G."/>
            <person name="Tan W.-S."/>
        </authorList>
    </citation>
    <scope>NUCLEOTIDE SEQUENCE [LARGE SCALE GENOMIC DNA]</scope>
    <source>
        <strain evidence="4 5">M043b</strain>
    </source>
</reference>
<keyword evidence="5" id="KW-1185">Reference proteome</keyword>
<dbReference type="SUPFAM" id="SSF55031">
    <property type="entry name" value="Bacterial exopeptidase dimerisation domain"/>
    <property type="match status" value="1"/>
</dbReference>
<keyword evidence="2 4" id="KW-0378">Hydrolase</keyword>
<dbReference type="EMBL" id="JRUQ01000030">
    <property type="protein sequence ID" value="KGT94116.1"/>
    <property type="molecule type" value="Genomic_DNA"/>
</dbReference>
<dbReference type="AlphaFoldDB" id="A0A0A3Z908"/>
<dbReference type="STRING" id="371042.NG99_10765"/>
<dbReference type="InterPro" id="IPR010158">
    <property type="entry name" value="Amidase_Cbmase"/>
</dbReference>
<dbReference type="CDD" id="cd03884">
    <property type="entry name" value="M20_bAS"/>
    <property type="match status" value="1"/>
</dbReference>
<sequence length="431" mass="46311">MSTSSIPALPRMMPGDYQAFDALFAQSSAIGATPAGGLNRLTASAEDGAMRDAFCHWLRQHGFRVHVDEIGNLFGLLTLRAGAPWLLCGSHLDSQPAGGRFDGAFGVTAAAVALASLARQLKERPDQARYNLAVVSWTNEEGARFQPSLIGSAVFTGSSTLDAALACRDAQGVTLGEALESIGYRGTSRPEMPLAAYLEIHVEQGPHLEQQRQQIGVVTETWAALKWQVLFRGEQNHTGPSLMASRRDALLAAAKTIVAVRDEADKHGLAMHTSVGRVETSPNSPNVVTSEATLYIEFRSADEALLKTTGEQFSRTLQQIAQQTATDVSLVSSLFRPRQKLDAALAQRALKLAEESGLSAMPMQTVAGHDAISLSYHCPSCLLFVPSHDGLSHNEREFTAQEDLHRGIDLLLALLADLCLSPDAASEVTRC</sequence>
<evidence type="ECO:0000313" key="4">
    <source>
        <dbReference type="EMBL" id="KGT94116.1"/>
    </source>
</evidence>
<dbReference type="NCBIfam" id="TIGR01879">
    <property type="entry name" value="hydantase"/>
    <property type="match status" value="1"/>
</dbReference>
<dbReference type="NCBIfam" id="NF006772">
    <property type="entry name" value="PRK09290.2-1"/>
    <property type="match status" value="1"/>
</dbReference>
<comment type="cofactor">
    <cofactor evidence="3">
        <name>Zn(2+)</name>
        <dbReference type="ChEBI" id="CHEBI:29105"/>
    </cofactor>
    <text evidence="3">Binds 2 Zn(2+) ions per subunit.</text>
</comment>
<dbReference type="GO" id="GO:0046872">
    <property type="term" value="F:metal ion binding"/>
    <property type="evidence" value="ECO:0007669"/>
    <property type="project" value="UniProtKB-KW"/>
</dbReference>
<dbReference type="PANTHER" id="PTHR32494:SF5">
    <property type="entry name" value="ALLANTOATE AMIDOHYDROLASE"/>
    <property type="match status" value="1"/>
</dbReference>
<evidence type="ECO:0000256" key="2">
    <source>
        <dbReference type="ARBA" id="ARBA00022801"/>
    </source>
</evidence>
<comment type="similarity">
    <text evidence="1">Belongs to the peptidase M20 family.</text>
</comment>
<dbReference type="InterPro" id="IPR002933">
    <property type="entry name" value="Peptidase_M20"/>
</dbReference>
<feature type="binding site" evidence="3">
    <location>
        <position position="201"/>
    </location>
    <ligand>
        <name>Zn(2+)</name>
        <dbReference type="ChEBI" id="CHEBI:29105"/>
        <label>1</label>
    </ligand>
</feature>
<evidence type="ECO:0000256" key="3">
    <source>
        <dbReference type="PIRSR" id="PIRSR001235-1"/>
    </source>
</evidence>
<dbReference type="Gene3D" id="3.40.630.10">
    <property type="entry name" value="Zn peptidases"/>
    <property type="match status" value="1"/>
</dbReference>
<gene>
    <name evidence="4" type="ORF">NG99_10765</name>
</gene>
<dbReference type="SUPFAM" id="SSF53187">
    <property type="entry name" value="Zn-dependent exopeptidases"/>
    <property type="match status" value="1"/>
</dbReference>
<feature type="binding site" evidence="3">
    <location>
        <position position="91"/>
    </location>
    <ligand>
        <name>Zn(2+)</name>
        <dbReference type="ChEBI" id="CHEBI:29105"/>
        <label>1</label>
    </ligand>
</feature>
<organism evidence="4 5">
    <name type="scientific">Erwinia typographi</name>
    <dbReference type="NCBI Taxonomy" id="371042"/>
    <lineage>
        <taxon>Bacteria</taxon>
        <taxon>Pseudomonadati</taxon>
        <taxon>Pseudomonadota</taxon>
        <taxon>Gammaproteobacteria</taxon>
        <taxon>Enterobacterales</taxon>
        <taxon>Erwiniaceae</taxon>
        <taxon>Erwinia</taxon>
    </lineage>
</organism>
<dbReference type="InterPro" id="IPR036264">
    <property type="entry name" value="Bact_exopeptidase_dim_dom"/>
</dbReference>
<comment type="caution">
    <text evidence="4">The sequence shown here is derived from an EMBL/GenBank/DDBJ whole genome shotgun (WGS) entry which is preliminary data.</text>
</comment>
<feature type="binding site" evidence="3">
    <location>
        <position position="393"/>
    </location>
    <ligand>
        <name>Zn(2+)</name>
        <dbReference type="ChEBI" id="CHEBI:29105"/>
        <label>2</label>
    </ligand>
</feature>
<proteinExistence type="inferred from homology"/>
<dbReference type="PIRSF" id="PIRSF001235">
    <property type="entry name" value="Amidase_carbamoylase"/>
    <property type="match status" value="1"/>
</dbReference>
<accession>A0A0A3Z908</accession>
<feature type="binding site" evidence="3">
    <location>
        <position position="102"/>
    </location>
    <ligand>
        <name>Zn(2+)</name>
        <dbReference type="ChEBI" id="CHEBI:29105"/>
        <label>2</label>
    </ligand>
</feature>
<dbReference type="RefSeq" id="WP_034892068.1">
    <property type="nucleotide sequence ID" value="NZ_JRUQ01000030.1"/>
</dbReference>
<protein>
    <submittedName>
        <fullName evidence="4">Allantoate amidohydrolase</fullName>
    </submittedName>
</protein>